<gene>
    <name evidence="5" type="ORF">LJD61_12700</name>
</gene>
<dbReference type="InterPro" id="IPR032256">
    <property type="entry name" value="DUF4829"/>
</dbReference>
<evidence type="ECO:0000313" key="5">
    <source>
        <dbReference type="EMBL" id="MCQ1530405.1"/>
    </source>
</evidence>
<evidence type="ECO:0000259" key="3">
    <source>
        <dbReference type="Pfam" id="PF16107"/>
    </source>
</evidence>
<feature type="domain" description="DUF4829" evidence="4">
    <location>
        <begin position="530"/>
        <end position="646"/>
    </location>
</feature>
<proteinExistence type="predicted"/>
<feature type="domain" description="Peptidase M56" evidence="2">
    <location>
        <begin position="8"/>
        <end position="311"/>
    </location>
</feature>
<keyword evidence="1" id="KW-1133">Transmembrane helix</keyword>
<evidence type="ECO:0000313" key="6">
    <source>
        <dbReference type="Proteomes" id="UP001651880"/>
    </source>
</evidence>
<dbReference type="InterPro" id="IPR032250">
    <property type="entry name" value="DUF4825"/>
</dbReference>
<evidence type="ECO:0000259" key="4">
    <source>
        <dbReference type="Pfam" id="PF16111"/>
    </source>
</evidence>
<feature type="domain" description="DUF4825" evidence="3">
    <location>
        <begin position="373"/>
        <end position="469"/>
    </location>
</feature>
<name>A0ABT1NGL2_9FIRM</name>
<dbReference type="InterPro" id="IPR052173">
    <property type="entry name" value="Beta-lactam_resp_regulator"/>
</dbReference>
<keyword evidence="6" id="KW-1185">Reference proteome</keyword>
<sequence>MNETIKLILSLSLSGSILAVSVFAFKPFIKHKLSKSVQYYIWVVVLLRLVLPFSFEGSIMNSVFYGETASLGADVQKNLALPISGTGKDLDSSTSAIVRGKAANGIYDSDIDHSRYISQLFSKYIFGIWLFGAIAVFAANIAGYARFSKHLKKANKPADDAQNKMLAALLDGCSGVGLVRNRFAATPMLIGLIRPSIIIPDIDFDENQLKNILLHEISHLKRHDIAVKWLAMIASSIHWFNPIIYFIKKEINHSCELACDESVIKNLSPAEKQAYGDTLISIVAEHRYPYGALQATMSEEKNNLKERLLAIMRYNEKPKFIIALSGILLGVVIFSAIYLGAGVGKDILPDADFNNGGDEIKAAAGGYDLNEIIKHKTPYVGDASKVYAIISLLPVPDDYFKQQYMSMKTSGRPYGLTIYYEAASDAEYEGEWPIVAPDTVIEMNSRFNALVAFSMIGNLEEVSFAFRNSPSHGSLDESKYNTVFTFPRDAFEEKYGDISALGENLDLLQDILAVKKSAFSDAEVSEARGVVEEYFRAIAAKDDKAILKTLTPSYNHPNVVLYGEEIRTLLSIDYDSDDPMRESYVKHGRGKSNGTKLENVIVFKVNFNVKYPEEVSGSFNEGEYKNWSMILIRDGKTSSWLIDDQGY</sequence>
<keyword evidence="1" id="KW-0812">Transmembrane</keyword>
<organism evidence="5 6">
    <name type="scientific">Lutispora saccharofermentans</name>
    <dbReference type="NCBI Taxonomy" id="3024236"/>
    <lineage>
        <taxon>Bacteria</taxon>
        <taxon>Bacillati</taxon>
        <taxon>Bacillota</taxon>
        <taxon>Clostridia</taxon>
        <taxon>Lutisporales</taxon>
        <taxon>Lutisporaceae</taxon>
        <taxon>Lutispora</taxon>
    </lineage>
</organism>
<reference evidence="5 6" key="1">
    <citation type="submission" date="2021-10" db="EMBL/GenBank/DDBJ databases">
        <title>Lutispora strain m25 sp. nov., a thermophilic, non-spore-forming bacterium isolated from a lab-scale methanogenic bioreactor digesting anaerobic sludge.</title>
        <authorList>
            <person name="El Houari A."/>
            <person name="Mcdonald J."/>
        </authorList>
    </citation>
    <scope>NUCLEOTIDE SEQUENCE [LARGE SCALE GENOMIC DNA]</scope>
    <source>
        <strain evidence="6">m25</strain>
    </source>
</reference>
<accession>A0ABT1NGL2</accession>
<evidence type="ECO:0000259" key="2">
    <source>
        <dbReference type="Pfam" id="PF05569"/>
    </source>
</evidence>
<feature type="transmembrane region" description="Helical" evidence="1">
    <location>
        <begin position="37"/>
        <end position="55"/>
    </location>
</feature>
<feature type="transmembrane region" description="Helical" evidence="1">
    <location>
        <begin position="320"/>
        <end position="341"/>
    </location>
</feature>
<dbReference type="RefSeq" id="WP_255227926.1">
    <property type="nucleotide sequence ID" value="NZ_JAJEKE010000011.1"/>
</dbReference>
<keyword evidence="1" id="KW-0472">Membrane</keyword>
<dbReference type="Pfam" id="PF16111">
    <property type="entry name" value="DUF4829"/>
    <property type="match status" value="1"/>
</dbReference>
<dbReference type="Pfam" id="PF05569">
    <property type="entry name" value="Peptidase_M56"/>
    <property type="match status" value="1"/>
</dbReference>
<dbReference type="CDD" id="cd07341">
    <property type="entry name" value="M56_BlaR1_MecR1_like"/>
    <property type="match status" value="1"/>
</dbReference>
<dbReference type="EMBL" id="JAJEKE010000011">
    <property type="protein sequence ID" value="MCQ1530405.1"/>
    <property type="molecule type" value="Genomic_DNA"/>
</dbReference>
<feature type="transmembrane region" description="Helical" evidence="1">
    <location>
        <begin position="6"/>
        <end position="25"/>
    </location>
</feature>
<dbReference type="InterPro" id="IPR008756">
    <property type="entry name" value="Peptidase_M56"/>
</dbReference>
<comment type="caution">
    <text evidence="5">The sequence shown here is derived from an EMBL/GenBank/DDBJ whole genome shotgun (WGS) entry which is preliminary data.</text>
</comment>
<dbReference type="Pfam" id="PF16107">
    <property type="entry name" value="DUF4825"/>
    <property type="match status" value="1"/>
</dbReference>
<dbReference type="PANTHER" id="PTHR34978">
    <property type="entry name" value="POSSIBLE SENSOR-TRANSDUCER PROTEIN BLAR"/>
    <property type="match status" value="1"/>
</dbReference>
<evidence type="ECO:0000256" key="1">
    <source>
        <dbReference type="SAM" id="Phobius"/>
    </source>
</evidence>
<feature type="transmembrane region" description="Helical" evidence="1">
    <location>
        <begin position="124"/>
        <end position="147"/>
    </location>
</feature>
<dbReference type="Proteomes" id="UP001651880">
    <property type="component" value="Unassembled WGS sequence"/>
</dbReference>
<dbReference type="PANTHER" id="PTHR34978:SF3">
    <property type="entry name" value="SLR0241 PROTEIN"/>
    <property type="match status" value="1"/>
</dbReference>
<protein>
    <submittedName>
        <fullName evidence="5">DUF4829 domain-containing protein</fullName>
    </submittedName>
</protein>